<dbReference type="Proteomes" id="UP000030765">
    <property type="component" value="Unassembled WGS sequence"/>
</dbReference>
<organism evidence="2">
    <name type="scientific">Anopheles sinensis</name>
    <name type="common">Mosquito</name>
    <dbReference type="NCBI Taxonomy" id="74873"/>
    <lineage>
        <taxon>Eukaryota</taxon>
        <taxon>Metazoa</taxon>
        <taxon>Ecdysozoa</taxon>
        <taxon>Arthropoda</taxon>
        <taxon>Hexapoda</taxon>
        <taxon>Insecta</taxon>
        <taxon>Pterygota</taxon>
        <taxon>Neoptera</taxon>
        <taxon>Endopterygota</taxon>
        <taxon>Diptera</taxon>
        <taxon>Nematocera</taxon>
        <taxon>Culicoidea</taxon>
        <taxon>Culicidae</taxon>
        <taxon>Anophelinae</taxon>
        <taxon>Anopheles</taxon>
    </lineage>
</organism>
<dbReference type="EnsemblMetazoa" id="ASIC010294-RA">
    <property type="protein sequence ID" value="ASIC010294-PA"/>
    <property type="gene ID" value="ASIC010294"/>
</dbReference>
<sequence length="97" mass="11218">MQMVRVCCEASQEQRAGSFCWRTQQAGDLWVGFWQADETDRDADWLGCWSTPPRGGALNGWLALRHYRQRMRNAQPTKLRRRSSGKHKKHAASEPES</sequence>
<keyword evidence="4" id="KW-1185">Reference proteome</keyword>
<dbReference type="VEuPathDB" id="VectorBase:ASIC010294"/>
<evidence type="ECO:0000313" key="3">
    <source>
        <dbReference type="EnsemblMetazoa" id="ASIC010294-PA"/>
    </source>
</evidence>
<dbReference type="EMBL" id="ATLV01017859">
    <property type="status" value="NOT_ANNOTATED_CDS"/>
    <property type="molecule type" value="Genomic_DNA"/>
</dbReference>
<feature type="compositionally biased region" description="Basic residues" evidence="1">
    <location>
        <begin position="78"/>
        <end position="90"/>
    </location>
</feature>
<dbReference type="EMBL" id="KE525195">
    <property type="protein sequence ID" value="KFB42578.1"/>
    <property type="molecule type" value="Genomic_DNA"/>
</dbReference>
<reference evidence="2 4" key="1">
    <citation type="journal article" date="2014" name="BMC Genomics">
        <title>Genome sequence of Anopheles sinensis provides insight into genetics basis of mosquito competence for malaria parasites.</title>
        <authorList>
            <person name="Zhou D."/>
            <person name="Zhang D."/>
            <person name="Ding G."/>
            <person name="Shi L."/>
            <person name="Hou Q."/>
            <person name="Ye Y."/>
            <person name="Xu Y."/>
            <person name="Zhou H."/>
            <person name="Xiong C."/>
            <person name="Li S."/>
            <person name="Yu J."/>
            <person name="Hong S."/>
            <person name="Yu X."/>
            <person name="Zou P."/>
            <person name="Chen C."/>
            <person name="Chang X."/>
            <person name="Wang W."/>
            <person name="Lv Y."/>
            <person name="Sun Y."/>
            <person name="Ma L."/>
            <person name="Shen B."/>
            <person name="Zhu C."/>
        </authorList>
    </citation>
    <scope>NUCLEOTIDE SEQUENCE [LARGE SCALE GENOMIC DNA]</scope>
</reference>
<evidence type="ECO:0000313" key="2">
    <source>
        <dbReference type="EMBL" id="KFB42578.1"/>
    </source>
</evidence>
<keyword evidence="2" id="KW-0675">Receptor</keyword>
<accession>A0A084VX84</accession>
<evidence type="ECO:0000313" key="4">
    <source>
        <dbReference type="Proteomes" id="UP000030765"/>
    </source>
</evidence>
<evidence type="ECO:0000256" key="1">
    <source>
        <dbReference type="SAM" id="MobiDB-lite"/>
    </source>
</evidence>
<feature type="region of interest" description="Disordered" evidence="1">
    <location>
        <begin position="72"/>
        <end position="97"/>
    </location>
</feature>
<gene>
    <name evidence="2" type="ORF">ZHAS_00010294</name>
</gene>
<dbReference type="AlphaFoldDB" id="A0A084VX84"/>
<protein>
    <submittedName>
        <fullName evidence="2 3">Aerotaxis receptor</fullName>
    </submittedName>
</protein>
<name>A0A084VX84_ANOSI</name>
<reference evidence="3" key="2">
    <citation type="submission" date="2020-05" db="UniProtKB">
        <authorList>
            <consortium name="EnsemblMetazoa"/>
        </authorList>
    </citation>
    <scope>IDENTIFICATION</scope>
</reference>
<proteinExistence type="predicted"/>